<evidence type="ECO:0000256" key="2">
    <source>
        <dbReference type="SAM" id="Phobius"/>
    </source>
</evidence>
<feature type="compositionally biased region" description="Low complexity" evidence="1">
    <location>
        <begin position="12"/>
        <end position="31"/>
    </location>
</feature>
<reference evidence="3" key="2">
    <citation type="submission" date="2019-07" db="EMBL/GenBank/DDBJ databases">
        <authorList>
            <person name="Seetharam A."/>
            <person name="Woodhouse M."/>
            <person name="Cannon E."/>
        </authorList>
    </citation>
    <scope>NUCLEOTIDE SEQUENCE [LARGE SCALE GENOMIC DNA]</scope>
    <source>
        <strain evidence="3">cv. B73</strain>
    </source>
</reference>
<dbReference type="PANTHER" id="PTHR31061:SF6">
    <property type="entry name" value="OS02G0526000 PROTEIN"/>
    <property type="match status" value="1"/>
</dbReference>
<evidence type="ECO:0000313" key="4">
    <source>
        <dbReference type="Proteomes" id="UP000007305"/>
    </source>
</evidence>
<keyword evidence="4" id="KW-1185">Reference proteome</keyword>
<dbReference type="Gramene" id="Zm00001eb242410_T002">
    <property type="protein sequence ID" value="Zm00001eb242410_P002"/>
    <property type="gene ID" value="Zm00001eb242410"/>
</dbReference>
<reference evidence="4" key="1">
    <citation type="journal article" date="2009" name="Science">
        <title>The B73 maize genome: complexity, diversity, and dynamics.</title>
        <authorList>
            <person name="Schnable P.S."/>
            <person name="Ware D."/>
            <person name="Fulton R.S."/>
            <person name="Stein J.C."/>
            <person name="Wei F."/>
            <person name="Pasternak S."/>
            <person name="Liang C."/>
            <person name="Zhang J."/>
            <person name="Fulton L."/>
            <person name="Graves T.A."/>
            <person name="Minx P."/>
            <person name="Reily A.D."/>
            <person name="Courtney L."/>
            <person name="Kruchowski S.S."/>
            <person name="Tomlinson C."/>
            <person name="Strong C."/>
            <person name="Delehaunty K."/>
            <person name="Fronick C."/>
            <person name="Courtney B."/>
            <person name="Rock S.M."/>
            <person name="Belter E."/>
            <person name="Du F."/>
            <person name="Kim K."/>
            <person name="Abbott R.M."/>
            <person name="Cotton M."/>
            <person name="Levy A."/>
            <person name="Marchetto P."/>
            <person name="Ochoa K."/>
            <person name="Jackson S.M."/>
            <person name="Gillam B."/>
            <person name="Chen W."/>
            <person name="Yan L."/>
            <person name="Higginbotham J."/>
            <person name="Cardenas M."/>
            <person name="Waligorski J."/>
            <person name="Applebaum E."/>
            <person name="Phelps L."/>
            <person name="Falcone J."/>
            <person name="Kanchi K."/>
            <person name="Thane T."/>
            <person name="Scimone A."/>
            <person name="Thane N."/>
            <person name="Henke J."/>
            <person name="Wang T."/>
            <person name="Ruppert J."/>
            <person name="Shah N."/>
            <person name="Rotter K."/>
            <person name="Hodges J."/>
            <person name="Ingenthron E."/>
            <person name="Cordes M."/>
            <person name="Kohlberg S."/>
            <person name="Sgro J."/>
            <person name="Delgado B."/>
            <person name="Mead K."/>
            <person name="Chinwalla A."/>
            <person name="Leonard S."/>
            <person name="Crouse K."/>
            <person name="Collura K."/>
            <person name="Kudrna D."/>
            <person name="Currie J."/>
            <person name="He R."/>
            <person name="Angelova A."/>
            <person name="Rajasekar S."/>
            <person name="Mueller T."/>
            <person name="Lomeli R."/>
            <person name="Scara G."/>
            <person name="Ko A."/>
            <person name="Delaney K."/>
            <person name="Wissotski M."/>
            <person name="Lopez G."/>
            <person name="Campos D."/>
            <person name="Braidotti M."/>
            <person name="Ashley E."/>
            <person name="Golser W."/>
            <person name="Kim H."/>
            <person name="Lee S."/>
            <person name="Lin J."/>
            <person name="Dujmic Z."/>
            <person name="Kim W."/>
            <person name="Talag J."/>
            <person name="Zuccolo A."/>
            <person name="Fan C."/>
            <person name="Sebastian A."/>
            <person name="Kramer M."/>
            <person name="Spiegel L."/>
            <person name="Nascimento L."/>
            <person name="Zutavern T."/>
            <person name="Miller B."/>
            <person name="Ambroise C."/>
            <person name="Muller S."/>
            <person name="Spooner W."/>
            <person name="Narechania A."/>
            <person name="Ren L."/>
            <person name="Wei S."/>
            <person name="Kumari S."/>
            <person name="Faga B."/>
            <person name="Levy M.J."/>
            <person name="McMahan L."/>
            <person name="Van Buren P."/>
            <person name="Vaughn M.W."/>
            <person name="Ying K."/>
            <person name="Yeh C.-T."/>
            <person name="Emrich S.J."/>
            <person name="Jia Y."/>
            <person name="Kalyanaraman A."/>
            <person name="Hsia A.-P."/>
            <person name="Barbazuk W.B."/>
            <person name="Baucom R.S."/>
            <person name="Brutnell T.P."/>
            <person name="Carpita N.C."/>
            <person name="Chaparro C."/>
            <person name="Chia J.-M."/>
            <person name="Deragon J.-M."/>
            <person name="Estill J.C."/>
            <person name="Fu Y."/>
            <person name="Jeddeloh J.A."/>
            <person name="Han Y."/>
            <person name="Lee H."/>
            <person name="Li P."/>
            <person name="Lisch D.R."/>
            <person name="Liu S."/>
            <person name="Liu Z."/>
            <person name="Nagel D.H."/>
            <person name="McCann M.C."/>
            <person name="SanMiguel P."/>
            <person name="Myers A.M."/>
            <person name="Nettleton D."/>
            <person name="Nguyen J."/>
            <person name="Penning B.W."/>
            <person name="Ponnala L."/>
            <person name="Schneider K.L."/>
            <person name="Schwartz D.C."/>
            <person name="Sharma A."/>
            <person name="Soderlund C."/>
            <person name="Springer N.M."/>
            <person name="Sun Q."/>
            <person name="Wang H."/>
            <person name="Waterman M."/>
            <person name="Westerman R."/>
            <person name="Wolfgruber T.K."/>
            <person name="Yang L."/>
            <person name="Yu Y."/>
            <person name="Zhang L."/>
            <person name="Zhou S."/>
            <person name="Zhu Q."/>
            <person name="Bennetzen J.L."/>
            <person name="Dawe R.K."/>
            <person name="Jiang J."/>
            <person name="Jiang N."/>
            <person name="Presting G.G."/>
            <person name="Wessler S.R."/>
            <person name="Aluru S."/>
            <person name="Martienssen R.A."/>
            <person name="Clifton S.W."/>
            <person name="McCombie W.R."/>
            <person name="Wing R.A."/>
            <person name="Wilson R.K."/>
        </authorList>
    </citation>
    <scope>NUCLEOTIDE SEQUENCE [LARGE SCALE GENOMIC DNA]</scope>
    <source>
        <strain evidence="4">cv. B73</strain>
    </source>
</reference>
<feature type="transmembrane region" description="Helical" evidence="2">
    <location>
        <begin position="316"/>
        <end position="340"/>
    </location>
</feature>
<dbReference type="AlphaFoldDB" id="A0A804PJF4"/>
<feature type="transmembrane region" description="Helical" evidence="2">
    <location>
        <begin position="258"/>
        <end position="279"/>
    </location>
</feature>
<proteinExistence type="evidence at protein level"/>
<evidence type="ECO:0000256" key="1">
    <source>
        <dbReference type="SAM" id="MobiDB-lite"/>
    </source>
</evidence>
<reference evidence="3" key="3">
    <citation type="submission" date="2021-05" db="UniProtKB">
        <authorList>
            <consortium name="EnsemblPlants"/>
        </authorList>
    </citation>
    <scope>IDENTIFICATION</scope>
    <source>
        <strain evidence="3">cv. B73</strain>
    </source>
</reference>
<keyword evidence="2" id="KW-1133">Transmembrane helix</keyword>
<protein>
    <recommendedName>
        <fullName evidence="6">Heparan-alpha-glucosaminide N-acetyltransferase catalytic domain-containing protein</fullName>
    </recommendedName>
</protein>
<organism evidence="3 4">
    <name type="scientific">Zea mays</name>
    <name type="common">Maize</name>
    <dbReference type="NCBI Taxonomy" id="4577"/>
    <lineage>
        <taxon>Eukaryota</taxon>
        <taxon>Viridiplantae</taxon>
        <taxon>Streptophyta</taxon>
        <taxon>Embryophyta</taxon>
        <taxon>Tracheophyta</taxon>
        <taxon>Spermatophyta</taxon>
        <taxon>Magnoliopsida</taxon>
        <taxon>Liliopsida</taxon>
        <taxon>Poales</taxon>
        <taxon>Poaceae</taxon>
        <taxon>PACMAD clade</taxon>
        <taxon>Panicoideae</taxon>
        <taxon>Andropogonodae</taxon>
        <taxon>Andropogoneae</taxon>
        <taxon>Tripsacinae</taxon>
        <taxon>Zea</taxon>
    </lineage>
</organism>
<name>A0A804PJF4_MAIZE</name>
<feature type="region of interest" description="Disordered" evidence="1">
    <location>
        <begin position="1"/>
        <end position="44"/>
    </location>
</feature>
<feature type="transmembrane region" description="Helical" evidence="2">
    <location>
        <begin position="113"/>
        <end position="131"/>
    </location>
</feature>
<feature type="transmembrane region" description="Helical" evidence="2">
    <location>
        <begin position="151"/>
        <end position="169"/>
    </location>
</feature>
<sequence>MGGYELVRSDDAAGAAGADLESGSGASKVAGAPPPSPAPSASPAARQQRLASLDVFRGITVLRVPDRVEATRKAVLRALKLFCLGLVLQGGFFHGVHSLTFGVDLTKIRLMGILQRIAIAYLLAAVCEIWLKGDDDVDSGYGLLRRYRYQLFVGLVLSIAYSILLYGMYVPDWEYQIAGPGSSSTEKSFSVKCGVRGDTGPACNAVGMVDRTVLGIDHLYRRPVYARTKECSIDYPENGPLPPDAPSWCQAPFDPEGLLSSVMAIVTCLIGLQFGHVIIHFEKHRGRIASWLVPSFSMLALAFVMDFVGMRMNKPLYTMSYTLATAGAAGLLFAGIYALVDLYGFRRPTIAMEWMGKHALMIYVLVACNILPMFIRGFYWRDPNNSLLKVIGIGA</sequence>
<keyword evidence="2" id="KW-0812">Transmembrane</keyword>
<dbReference type="PANTHER" id="PTHR31061">
    <property type="entry name" value="LD22376P"/>
    <property type="match status" value="1"/>
</dbReference>
<dbReference type="EnsemblPlants" id="Zm00001eb242410_T002">
    <property type="protein sequence ID" value="Zm00001eb242410_P002"/>
    <property type="gene ID" value="Zm00001eb242410"/>
</dbReference>
<evidence type="ECO:0008006" key="6">
    <source>
        <dbReference type="Google" id="ProtNLM"/>
    </source>
</evidence>
<feature type="transmembrane region" description="Helical" evidence="2">
    <location>
        <begin position="81"/>
        <end position="101"/>
    </location>
</feature>
<evidence type="ECO:0007829" key="5">
    <source>
        <dbReference type="PeptideAtlas" id="A0A804PJF4"/>
    </source>
</evidence>
<feature type="transmembrane region" description="Helical" evidence="2">
    <location>
        <begin position="291"/>
        <end position="310"/>
    </location>
</feature>
<accession>A0A804PJF4</accession>
<feature type="transmembrane region" description="Helical" evidence="2">
    <location>
        <begin position="360"/>
        <end position="379"/>
    </location>
</feature>
<keyword evidence="2" id="KW-0472">Membrane</keyword>
<dbReference type="Proteomes" id="UP000007305">
    <property type="component" value="Chromosome 5"/>
</dbReference>
<evidence type="ECO:0000313" key="3">
    <source>
        <dbReference type="EnsemblPlants" id="Zm00001eb242410_P002"/>
    </source>
</evidence>
<keyword evidence="5" id="KW-1267">Proteomics identification</keyword>
<gene>
    <name evidence="3" type="primary">LOC100277415</name>
</gene>